<keyword evidence="4 6" id="KW-0378">Hydrolase</keyword>
<protein>
    <recommendedName>
        <fullName evidence="6">Mitochondrial inner membrane protease ATP23</fullName>
        <ecNumber evidence="6">3.4.24.-</ecNumber>
    </recommendedName>
</protein>
<keyword evidence="9" id="KW-1185">Reference proteome</keyword>
<dbReference type="InterPro" id="IPR019165">
    <property type="entry name" value="Peptidase_M76_ATP23"/>
</dbReference>
<evidence type="ECO:0000256" key="2">
    <source>
        <dbReference type="ARBA" id="ARBA00022670"/>
    </source>
</evidence>
<keyword evidence="2 6" id="KW-0645">Protease</keyword>
<dbReference type="KEGG" id="dpp:DICPUDRAFT_90652"/>
<dbReference type="GeneID" id="10506629"/>
<proteinExistence type="inferred from homology"/>
<dbReference type="FunCoup" id="F1A400">
    <property type="interactions" value="681"/>
</dbReference>
<evidence type="ECO:0000256" key="3">
    <source>
        <dbReference type="ARBA" id="ARBA00022723"/>
    </source>
</evidence>
<evidence type="ECO:0000256" key="4">
    <source>
        <dbReference type="ARBA" id="ARBA00022801"/>
    </source>
</evidence>
<evidence type="ECO:0000313" key="9">
    <source>
        <dbReference type="Proteomes" id="UP000001064"/>
    </source>
</evidence>
<dbReference type="EMBL" id="GL871489">
    <property type="protein sequence ID" value="EGC29074.1"/>
    <property type="molecule type" value="Genomic_DNA"/>
</dbReference>
<feature type="region of interest" description="Disordered" evidence="7">
    <location>
        <begin position="21"/>
        <end position="57"/>
    </location>
</feature>
<reference evidence="9" key="1">
    <citation type="journal article" date="2011" name="Genome Biol.">
        <title>Comparative genomics of the social amoebae Dictyostelium discoideum and Dictyostelium purpureum.</title>
        <authorList>
            <consortium name="US DOE Joint Genome Institute (JGI-PGF)"/>
            <person name="Sucgang R."/>
            <person name="Kuo A."/>
            <person name="Tian X."/>
            <person name="Salerno W."/>
            <person name="Parikh A."/>
            <person name="Feasley C.L."/>
            <person name="Dalin E."/>
            <person name="Tu H."/>
            <person name="Huang E."/>
            <person name="Barry K."/>
            <person name="Lindquist E."/>
            <person name="Shapiro H."/>
            <person name="Bruce D."/>
            <person name="Schmutz J."/>
            <person name="Salamov A."/>
            <person name="Fey P."/>
            <person name="Gaudet P."/>
            <person name="Anjard C."/>
            <person name="Babu M.M."/>
            <person name="Basu S."/>
            <person name="Bushmanova Y."/>
            <person name="van der Wel H."/>
            <person name="Katoh-Kurasawa M."/>
            <person name="Dinh C."/>
            <person name="Coutinho P.M."/>
            <person name="Saito T."/>
            <person name="Elias M."/>
            <person name="Schaap P."/>
            <person name="Kay R.R."/>
            <person name="Henrissat B."/>
            <person name="Eichinger L."/>
            <person name="Rivero F."/>
            <person name="Putnam N.H."/>
            <person name="West C.M."/>
            <person name="Loomis W.F."/>
            <person name="Chisholm R.L."/>
            <person name="Shaulsky G."/>
            <person name="Strassmann J.E."/>
            <person name="Queller D.C."/>
            <person name="Kuspa A."/>
            <person name="Grigoriev I.V."/>
        </authorList>
    </citation>
    <scope>NUCLEOTIDE SEQUENCE [LARGE SCALE GENOMIC DNA]</scope>
    <source>
        <strain evidence="9">QSDP1</strain>
    </source>
</reference>
<dbReference type="Proteomes" id="UP000001064">
    <property type="component" value="Unassembled WGS sequence"/>
</dbReference>
<dbReference type="AlphaFoldDB" id="F1A400"/>
<dbReference type="STRING" id="5786.F1A400"/>
<dbReference type="GO" id="GO:0034982">
    <property type="term" value="P:mitochondrial protein processing"/>
    <property type="evidence" value="ECO:0000318"/>
    <property type="project" value="GO_Central"/>
</dbReference>
<dbReference type="GO" id="GO:0005739">
    <property type="term" value="C:mitochondrion"/>
    <property type="evidence" value="ECO:0007669"/>
    <property type="project" value="GOC"/>
</dbReference>
<organism evidence="8 9">
    <name type="scientific">Dictyostelium purpureum</name>
    <name type="common">Slime mold</name>
    <dbReference type="NCBI Taxonomy" id="5786"/>
    <lineage>
        <taxon>Eukaryota</taxon>
        <taxon>Amoebozoa</taxon>
        <taxon>Evosea</taxon>
        <taxon>Eumycetozoa</taxon>
        <taxon>Dictyostelia</taxon>
        <taxon>Dictyosteliales</taxon>
        <taxon>Dictyosteliaceae</taxon>
        <taxon>Dictyostelium</taxon>
    </lineage>
</organism>
<dbReference type="OrthoDB" id="285308at2759"/>
<dbReference type="OMA" id="EAHQNCV"/>
<keyword evidence="5 6" id="KW-0482">Metalloprotease</keyword>
<dbReference type="RefSeq" id="XP_003294394.1">
    <property type="nucleotide sequence ID" value="XM_003294346.1"/>
</dbReference>
<dbReference type="EC" id="3.4.24.-" evidence="6"/>
<dbReference type="PANTHER" id="PTHR21711">
    <property type="entry name" value="MITOCHONDRIAL INNER MEMBRANE PROTEASE"/>
    <property type="match status" value="1"/>
</dbReference>
<evidence type="ECO:0000256" key="1">
    <source>
        <dbReference type="ARBA" id="ARBA00009915"/>
    </source>
</evidence>
<dbReference type="GO" id="GO:0004222">
    <property type="term" value="F:metalloendopeptidase activity"/>
    <property type="evidence" value="ECO:0007669"/>
    <property type="project" value="InterPro"/>
</dbReference>
<evidence type="ECO:0000256" key="5">
    <source>
        <dbReference type="ARBA" id="ARBA00023049"/>
    </source>
</evidence>
<dbReference type="eggNOG" id="KOG3314">
    <property type="taxonomic scope" value="Eukaryota"/>
</dbReference>
<evidence type="ECO:0000313" key="8">
    <source>
        <dbReference type="EMBL" id="EGC29074.1"/>
    </source>
</evidence>
<evidence type="ECO:0000256" key="6">
    <source>
        <dbReference type="RuleBase" id="RU364057"/>
    </source>
</evidence>
<keyword evidence="3 6" id="KW-0479">Metal-binding</keyword>
<comment type="similarity">
    <text evidence="1 6">Belongs to the peptidase M76 family.</text>
</comment>
<dbReference type="PANTHER" id="PTHR21711:SF0">
    <property type="entry name" value="MITOCHONDRIAL INNER MEMBRANE PROTEASE ATP23 HOMOLOG"/>
    <property type="match status" value="1"/>
</dbReference>
<name>F1A400_DICPU</name>
<dbReference type="GO" id="GO:0033615">
    <property type="term" value="P:mitochondrial proton-transporting ATP synthase complex assembly"/>
    <property type="evidence" value="ECO:0000318"/>
    <property type="project" value="GO_Central"/>
</dbReference>
<accession>F1A400</accession>
<sequence>MTIADSIRNILKYKNNIENNNNNNIDKKNETSSSIIPPNEGDDDNKNLTETAEEQPKKTSKYLGAFIHKPSNKLCRENVEKVLKEDPILHYIIKEMMSLGCLPPIIKCEPCDNSESYGSYSPYKGILICDNIQTFPLNIRNSVVHEYIHAYDICKNKFEPTNCEHIACTEIRAANLSGDCKWQMEALKKNYGVTGHQIECVKRRAIGSLKLNPLCKGVAEEMVNKVWSKCSEDFYPFSSIPRD</sequence>
<evidence type="ECO:0000256" key="7">
    <source>
        <dbReference type="SAM" id="MobiDB-lite"/>
    </source>
</evidence>
<dbReference type="MEROPS" id="M76.A03"/>
<dbReference type="VEuPathDB" id="AmoebaDB:DICPUDRAFT_90652"/>
<dbReference type="InParanoid" id="F1A400"/>
<gene>
    <name evidence="8" type="ORF">DICPUDRAFT_90652</name>
</gene>
<dbReference type="GO" id="GO:0046872">
    <property type="term" value="F:metal ion binding"/>
    <property type="evidence" value="ECO:0007669"/>
    <property type="project" value="UniProtKB-KW"/>
</dbReference>
<dbReference type="Pfam" id="PF09768">
    <property type="entry name" value="Peptidase_M76"/>
    <property type="match status" value="1"/>
</dbReference>